<keyword evidence="8" id="KW-0418">Kinase</keyword>
<dbReference type="GO" id="GO:0005524">
    <property type="term" value="F:ATP binding"/>
    <property type="evidence" value="ECO:0007669"/>
    <property type="project" value="UniProtKB-KW"/>
</dbReference>
<evidence type="ECO:0000256" key="10">
    <source>
        <dbReference type="ARBA" id="ARBA00022993"/>
    </source>
</evidence>
<dbReference type="NCBIfam" id="TIGR00555">
    <property type="entry name" value="panK_eukar"/>
    <property type="match status" value="1"/>
</dbReference>
<protein>
    <recommendedName>
        <fullName evidence="4">pantothenate kinase</fullName>
        <ecNumber evidence="4">2.7.1.33</ecNumber>
    </recommendedName>
</protein>
<keyword evidence="10" id="KW-0173">Coenzyme A biosynthesis</keyword>
<evidence type="ECO:0000256" key="7">
    <source>
        <dbReference type="ARBA" id="ARBA00022741"/>
    </source>
</evidence>
<dbReference type="Proteomes" id="UP001162060">
    <property type="component" value="Unassembled WGS sequence"/>
</dbReference>
<keyword evidence="5" id="KW-0963">Cytoplasm</keyword>
<dbReference type="GO" id="GO:0005634">
    <property type="term" value="C:nucleus"/>
    <property type="evidence" value="ECO:0007669"/>
    <property type="project" value="TreeGrafter"/>
</dbReference>
<evidence type="ECO:0000256" key="1">
    <source>
        <dbReference type="ARBA" id="ARBA00001206"/>
    </source>
</evidence>
<dbReference type="EC" id="2.7.1.33" evidence="4"/>
<organism evidence="12 13">
    <name type="scientific">Peronospora matthiolae</name>
    <dbReference type="NCBI Taxonomy" id="2874970"/>
    <lineage>
        <taxon>Eukaryota</taxon>
        <taxon>Sar</taxon>
        <taxon>Stramenopiles</taxon>
        <taxon>Oomycota</taxon>
        <taxon>Peronosporomycetes</taxon>
        <taxon>Peronosporales</taxon>
        <taxon>Peronosporaceae</taxon>
        <taxon>Peronospora</taxon>
    </lineage>
</organism>
<evidence type="ECO:0000256" key="8">
    <source>
        <dbReference type="ARBA" id="ARBA00022777"/>
    </source>
</evidence>
<keyword evidence="6" id="KW-0808">Transferase</keyword>
<name>A0AAV1UWF1_9STRA</name>
<dbReference type="CDD" id="cd24122">
    <property type="entry name" value="ASKHA_NBD_PanK-II_Pank1-like"/>
    <property type="match status" value="1"/>
</dbReference>
<comment type="caution">
    <text evidence="12">The sequence shown here is derived from an EMBL/GenBank/DDBJ whole genome shotgun (WGS) entry which is preliminary data.</text>
</comment>
<comment type="similarity">
    <text evidence="11">Belongs to the type II pantothenate kinase family.</text>
</comment>
<dbReference type="EMBL" id="CAKLBY020000228">
    <property type="protein sequence ID" value="CAK7938013.1"/>
    <property type="molecule type" value="Genomic_DNA"/>
</dbReference>
<evidence type="ECO:0000256" key="6">
    <source>
        <dbReference type="ARBA" id="ARBA00022679"/>
    </source>
</evidence>
<dbReference type="PANTHER" id="PTHR12280">
    <property type="entry name" value="PANTOTHENATE KINASE"/>
    <property type="match status" value="1"/>
</dbReference>
<evidence type="ECO:0000256" key="9">
    <source>
        <dbReference type="ARBA" id="ARBA00022840"/>
    </source>
</evidence>
<dbReference type="Gene3D" id="3.30.420.510">
    <property type="match status" value="1"/>
</dbReference>
<dbReference type="Pfam" id="PF03630">
    <property type="entry name" value="Fumble"/>
    <property type="match status" value="1"/>
</dbReference>
<keyword evidence="9" id="KW-0067">ATP-binding</keyword>
<keyword evidence="7" id="KW-0547">Nucleotide-binding</keyword>
<dbReference type="PANTHER" id="PTHR12280:SF30">
    <property type="entry name" value="FUMBLE"/>
    <property type="match status" value="1"/>
</dbReference>
<dbReference type="SUPFAM" id="SSF53067">
    <property type="entry name" value="Actin-like ATPase domain"/>
    <property type="match status" value="2"/>
</dbReference>
<proteinExistence type="inferred from homology"/>
<dbReference type="GO" id="GO:0015937">
    <property type="term" value="P:coenzyme A biosynthetic process"/>
    <property type="evidence" value="ECO:0007669"/>
    <property type="project" value="UniProtKB-KW"/>
</dbReference>
<dbReference type="AlphaFoldDB" id="A0AAV1UWF1"/>
<evidence type="ECO:0000256" key="4">
    <source>
        <dbReference type="ARBA" id="ARBA00012102"/>
    </source>
</evidence>
<comment type="catalytic activity">
    <reaction evidence="1">
        <text>(R)-pantothenate + ATP = (R)-4'-phosphopantothenate + ADP + H(+)</text>
        <dbReference type="Rhea" id="RHEA:16373"/>
        <dbReference type="ChEBI" id="CHEBI:10986"/>
        <dbReference type="ChEBI" id="CHEBI:15378"/>
        <dbReference type="ChEBI" id="CHEBI:29032"/>
        <dbReference type="ChEBI" id="CHEBI:30616"/>
        <dbReference type="ChEBI" id="CHEBI:456216"/>
        <dbReference type="EC" id="2.7.1.33"/>
    </reaction>
</comment>
<dbReference type="InterPro" id="IPR004567">
    <property type="entry name" value="Type_II_PanK"/>
</dbReference>
<evidence type="ECO:0000313" key="13">
    <source>
        <dbReference type="Proteomes" id="UP001162060"/>
    </source>
</evidence>
<evidence type="ECO:0000256" key="2">
    <source>
        <dbReference type="ARBA" id="ARBA00004496"/>
    </source>
</evidence>
<accession>A0AAV1UWF1</accession>
<sequence length="436" mass="48140">MADSGGVKRVVLTSSFLLFASIVASICLERKLYRQRVWRRRLAHKKVSKSSDLGTSFGLDIGGTLAKIVYFEHHEARDEKRSRSASLDGAAREMNEFLREHLAFGITGVQDVRLKAYSTILNGVFHFMQFESSRTREAVEFIVNNGINQSLRILPCTGGGAHKYGPVFKEMAGIELEKYDEINCTILGLHLLLTTLPDEMYTFEVVDFNSLAASRAKTVPPDADDNVYPYLLVSIGSGVSVLYVKGPEDYERVSGSSIGGGTYWGLCRLLTHCESYDEALDLCVTGSNQSVDMSVGDIYGGAYDKFNLPASTVASSFGKMISASRESVSDADLARSLLVMVTQNIGQVAFLNATLYKTKNIFFVGNFLRHNRISSRTLAYAINFWSKGAMEARFCKHEGYLGALGAFVRHAEVTNAHGKDFVSATRRTRPLSETQL</sequence>
<dbReference type="FunFam" id="3.30.420.40:FF:000025">
    <property type="entry name" value="pantothenate kinase 2, mitochondrial"/>
    <property type="match status" value="1"/>
</dbReference>
<dbReference type="GO" id="GO:0005829">
    <property type="term" value="C:cytosol"/>
    <property type="evidence" value="ECO:0007669"/>
    <property type="project" value="TreeGrafter"/>
</dbReference>
<gene>
    <name evidence="12" type="ORF">PM001_LOCUS23163</name>
</gene>
<evidence type="ECO:0000256" key="5">
    <source>
        <dbReference type="ARBA" id="ARBA00022490"/>
    </source>
</evidence>
<dbReference type="Gene3D" id="3.30.420.40">
    <property type="match status" value="1"/>
</dbReference>
<evidence type="ECO:0000313" key="12">
    <source>
        <dbReference type="EMBL" id="CAK7938013.1"/>
    </source>
</evidence>
<comment type="pathway">
    <text evidence="3">Cofactor biosynthesis; coenzyme A biosynthesis; CoA from (R)-pantothenate: step 1/5.</text>
</comment>
<evidence type="ECO:0000256" key="11">
    <source>
        <dbReference type="ARBA" id="ARBA00060870"/>
    </source>
</evidence>
<reference evidence="12" key="1">
    <citation type="submission" date="2024-01" db="EMBL/GenBank/DDBJ databases">
        <authorList>
            <person name="Webb A."/>
        </authorList>
    </citation>
    <scope>NUCLEOTIDE SEQUENCE</scope>
    <source>
        <strain evidence="12">Pm1</strain>
    </source>
</reference>
<dbReference type="GO" id="GO:0004594">
    <property type="term" value="F:pantothenate kinase activity"/>
    <property type="evidence" value="ECO:0007669"/>
    <property type="project" value="UniProtKB-EC"/>
</dbReference>
<comment type="subcellular location">
    <subcellularLocation>
        <location evidence="2">Cytoplasm</location>
    </subcellularLocation>
</comment>
<dbReference type="InterPro" id="IPR043129">
    <property type="entry name" value="ATPase_NBD"/>
</dbReference>
<evidence type="ECO:0000256" key="3">
    <source>
        <dbReference type="ARBA" id="ARBA00005225"/>
    </source>
</evidence>